<dbReference type="HOGENOM" id="CLU_1205284_0_0_1"/>
<dbReference type="EMBL" id="JH687552">
    <property type="protein sequence ID" value="EIN04950.1"/>
    <property type="molecule type" value="Genomic_DNA"/>
</dbReference>
<dbReference type="GeneID" id="18882853"/>
<feature type="transmembrane region" description="Helical" evidence="1">
    <location>
        <begin position="12"/>
        <end position="30"/>
    </location>
</feature>
<gene>
    <name evidence="2" type="ORF">PUNSTDRAFT_47197</name>
</gene>
<keyword evidence="1" id="KW-0812">Transmembrane</keyword>
<keyword evidence="1" id="KW-1133">Transmembrane helix</keyword>
<reference evidence="3" key="1">
    <citation type="journal article" date="2012" name="Science">
        <title>The Paleozoic origin of enzymatic lignin decomposition reconstructed from 31 fungal genomes.</title>
        <authorList>
            <person name="Floudas D."/>
            <person name="Binder M."/>
            <person name="Riley R."/>
            <person name="Barry K."/>
            <person name="Blanchette R.A."/>
            <person name="Henrissat B."/>
            <person name="Martinez A.T."/>
            <person name="Otillar R."/>
            <person name="Spatafora J.W."/>
            <person name="Yadav J.S."/>
            <person name="Aerts A."/>
            <person name="Benoit I."/>
            <person name="Boyd A."/>
            <person name="Carlson A."/>
            <person name="Copeland A."/>
            <person name="Coutinho P.M."/>
            <person name="de Vries R.P."/>
            <person name="Ferreira P."/>
            <person name="Findley K."/>
            <person name="Foster B."/>
            <person name="Gaskell J."/>
            <person name="Glotzer D."/>
            <person name="Gorecki P."/>
            <person name="Heitman J."/>
            <person name="Hesse C."/>
            <person name="Hori C."/>
            <person name="Igarashi K."/>
            <person name="Jurgens J.A."/>
            <person name="Kallen N."/>
            <person name="Kersten P."/>
            <person name="Kohler A."/>
            <person name="Kuees U."/>
            <person name="Kumar T.K.A."/>
            <person name="Kuo A."/>
            <person name="LaButti K."/>
            <person name="Larrondo L.F."/>
            <person name="Lindquist E."/>
            <person name="Ling A."/>
            <person name="Lombard V."/>
            <person name="Lucas S."/>
            <person name="Lundell T."/>
            <person name="Martin R."/>
            <person name="McLaughlin D.J."/>
            <person name="Morgenstern I."/>
            <person name="Morin E."/>
            <person name="Murat C."/>
            <person name="Nagy L.G."/>
            <person name="Nolan M."/>
            <person name="Ohm R.A."/>
            <person name="Patyshakuliyeva A."/>
            <person name="Rokas A."/>
            <person name="Ruiz-Duenas F.J."/>
            <person name="Sabat G."/>
            <person name="Salamov A."/>
            <person name="Samejima M."/>
            <person name="Schmutz J."/>
            <person name="Slot J.C."/>
            <person name="St John F."/>
            <person name="Stenlid J."/>
            <person name="Sun H."/>
            <person name="Sun S."/>
            <person name="Syed K."/>
            <person name="Tsang A."/>
            <person name="Wiebenga A."/>
            <person name="Young D."/>
            <person name="Pisabarro A."/>
            <person name="Eastwood D.C."/>
            <person name="Martin F."/>
            <person name="Cullen D."/>
            <person name="Grigoriev I.V."/>
            <person name="Hibbett D.S."/>
        </authorList>
    </citation>
    <scope>NUCLEOTIDE SEQUENCE [LARGE SCALE GENOMIC DNA]</scope>
    <source>
        <strain evidence="3">HHB-11173 SS5</strain>
    </source>
</reference>
<feature type="transmembrane region" description="Helical" evidence="1">
    <location>
        <begin position="118"/>
        <end position="142"/>
    </location>
</feature>
<dbReference type="AlphaFoldDB" id="R7S3G2"/>
<evidence type="ECO:0000313" key="3">
    <source>
        <dbReference type="Proteomes" id="UP000054196"/>
    </source>
</evidence>
<accession>R7S3G2</accession>
<dbReference type="OrthoDB" id="2971182at2759"/>
<dbReference type="RefSeq" id="XP_007387873.1">
    <property type="nucleotide sequence ID" value="XM_007387811.1"/>
</dbReference>
<proteinExistence type="predicted"/>
<organism evidence="2 3">
    <name type="scientific">Punctularia strigosozonata (strain HHB-11173)</name>
    <name type="common">White-rot fungus</name>
    <dbReference type="NCBI Taxonomy" id="741275"/>
    <lineage>
        <taxon>Eukaryota</taxon>
        <taxon>Fungi</taxon>
        <taxon>Dikarya</taxon>
        <taxon>Basidiomycota</taxon>
        <taxon>Agaricomycotina</taxon>
        <taxon>Agaricomycetes</taxon>
        <taxon>Corticiales</taxon>
        <taxon>Punctulariaceae</taxon>
        <taxon>Punctularia</taxon>
    </lineage>
</organism>
<evidence type="ECO:0000256" key="1">
    <source>
        <dbReference type="SAM" id="Phobius"/>
    </source>
</evidence>
<keyword evidence="3" id="KW-1185">Reference proteome</keyword>
<dbReference type="KEGG" id="psq:PUNSTDRAFT_47197"/>
<evidence type="ECO:0000313" key="2">
    <source>
        <dbReference type="EMBL" id="EIN04950.1"/>
    </source>
</evidence>
<keyword evidence="1" id="KW-0472">Membrane</keyword>
<sequence length="230" mass="25509">MGFTSSLADTFGMLFLGVSISGVLLGITCLQMFPQESATIKLIVAFMGALDIMAYAFNIHAIYHYMFSINYFDLEAYLIPVCISRKHIHQAGNASALVNGITVSKLKSFEHVNQENAIMIYIPFSVAIFDNAVIAITTTYYLRRQKAHFLPLRSVIETFFAYLALDTCFGKVYLNSYMTIMNARKSLRQNSGHDVQLNPVIPSVVSTFEGSAASAMYSRTSSATSPREES</sequence>
<dbReference type="Proteomes" id="UP000054196">
    <property type="component" value="Unassembled WGS sequence"/>
</dbReference>
<feature type="transmembrane region" description="Helical" evidence="1">
    <location>
        <begin position="42"/>
        <end position="63"/>
    </location>
</feature>
<name>R7S3G2_PUNST</name>
<protein>
    <submittedName>
        <fullName evidence="2">Uncharacterized protein</fullName>
    </submittedName>
</protein>